<dbReference type="Proteomes" id="UP001249851">
    <property type="component" value="Unassembled WGS sequence"/>
</dbReference>
<evidence type="ECO:0000256" key="4">
    <source>
        <dbReference type="SAM" id="SignalP"/>
    </source>
</evidence>
<dbReference type="GO" id="GO:0005634">
    <property type="term" value="C:nucleus"/>
    <property type="evidence" value="ECO:0007669"/>
    <property type="project" value="UniProtKB-SubCell"/>
</dbReference>
<gene>
    <name evidence="6" type="ORF">P5673_002878</name>
</gene>
<dbReference type="InterPro" id="IPR006910">
    <property type="entry name" value="Rad21_Rec8_N"/>
</dbReference>
<evidence type="ECO:0000256" key="2">
    <source>
        <dbReference type="ARBA" id="ARBA00023242"/>
    </source>
</evidence>
<accession>A0AAD9R3Y6</accession>
<keyword evidence="2" id="KW-0539">Nucleus</keyword>
<dbReference type="GO" id="GO:0008278">
    <property type="term" value="C:cohesin complex"/>
    <property type="evidence" value="ECO:0007669"/>
    <property type="project" value="InterPro"/>
</dbReference>
<dbReference type="PANTHER" id="PTHR12585:SF69">
    <property type="entry name" value="FI11703P"/>
    <property type="match status" value="1"/>
</dbReference>
<feature type="region of interest" description="Disordered" evidence="3">
    <location>
        <begin position="135"/>
        <end position="157"/>
    </location>
</feature>
<comment type="caution">
    <text evidence="6">The sequence shown here is derived from an EMBL/GenBank/DDBJ whole genome shotgun (WGS) entry which is preliminary data.</text>
</comment>
<name>A0AAD9R3Y6_ACRCE</name>
<feature type="region of interest" description="Disordered" evidence="3">
    <location>
        <begin position="430"/>
        <end position="450"/>
    </location>
</feature>
<feature type="compositionally biased region" description="Low complexity" evidence="3">
    <location>
        <begin position="300"/>
        <end position="315"/>
    </location>
</feature>
<keyword evidence="7" id="KW-1185">Reference proteome</keyword>
<evidence type="ECO:0000313" key="7">
    <source>
        <dbReference type="Proteomes" id="UP001249851"/>
    </source>
</evidence>
<dbReference type="InterPro" id="IPR039781">
    <property type="entry name" value="Rad21/Rec8-like"/>
</dbReference>
<dbReference type="GO" id="GO:0003682">
    <property type="term" value="F:chromatin binding"/>
    <property type="evidence" value="ECO:0007669"/>
    <property type="project" value="TreeGrafter"/>
</dbReference>
<evidence type="ECO:0000259" key="5">
    <source>
        <dbReference type="Pfam" id="PF04825"/>
    </source>
</evidence>
<feature type="region of interest" description="Disordered" evidence="3">
    <location>
        <begin position="520"/>
        <end position="578"/>
    </location>
</feature>
<protein>
    <submittedName>
        <fullName evidence="6">Ubiquitin thioesterase L96</fullName>
    </submittedName>
</protein>
<reference evidence="6" key="2">
    <citation type="journal article" date="2023" name="Science">
        <title>Genomic signatures of disease resistance in endangered staghorn corals.</title>
        <authorList>
            <person name="Vollmer S.V."/>
            <person name="Selwyn J.D."/>
            <person name="Despard B.A."/>
            <person name="Roesel C.L."/>
        </authorList>
    </citation>
    <scope>NUCLEOTIDE SEQUENCE</scope>
    <source>
        <strain evidence="6">K2</strain>
    </source>
</reference>
<dbReference type="PANTHER" id="PTHR12585">
    <property type="entry name" value="SCC1 / RAD21 FAMILY MEMBER"/>
    <property type="match status" value="1"/>
</dbReference>
<feature type="compositionally biased region" description="Basic and acidic residues" evidence="3">
    <location>
        <begin position="322"/>
        <end position="335"/>
    </location>
</feature>
<feature type="signal peptide" evidence="4">
    <location>
        <begin position="1"/>
        <end position="25"/>
    </location>
</feature>
<dbReference type="Pfam" id="PF04825">
    <property type="entry name" value="Rad21_Rec8_N"/>
    <property type="match status" value="1"/>
</dbReference>
<proteinExistence type="predicted"/>
<dbReference type="EMBL" id="JARQWQ010000004">
    <property type="protein sequence ID" value="KAK2572606.1"/>
    <property type="molecule type" value="Genomic_DNA"/>
</dbReference>
<feature type="compositionally biased region" description="Basic residues" evidence="3">
    <location>
        <begin position="237"/>
        <end position="299"/>
    </location>
</feature>
<feature type="region of interest" description="Disordered" evidence="3">
    <location>
        <begin position="202"/>
        <end position="379"/>
    </location>
</feature>
<evidence type="ECO:0000256" key="3">
    <source>
        <dbReference type="SAM" id="MobiDB-lite"/>
    </source>
</evidence>
<keyword evidence="4" id="KW-0732">Signal</keyword>
<dbReference type="GO" id="GO:0007062">
    <property type="term" value="P:sister chromatid cohesion"/>
    <property type="evidence" value="ECO:0007669"/>
    <property type="project" value="InterPro"/>
</dbReference>
<comment type="subcellular location">
    <subcellularLocation>
        <location evidence="1">Nucleus</location>
    </subcellularLocation>
</comment>
<dbReference type="GO" id="GO:1990414">
    <property type="term" value="P:replication-born double-strand break repair via sister chromatid exchange"/>
    <property type="evidence" value="ECO:0007669"/>
    <property type="project" value="TreeGrafter"/>
</dbReference>
<evidence type="ECO:0000313" key="6">
    <source>
        <dbReference type="EMBL" id="KAK2572606.1"/>
    </source>
</evidence>
<evidence type="ECO:0000256" key="1">
    <source>
        <dbReference type="ARBA" id="ARBA00004123"/>
    </source>
</evidence>
<dbReference type="AlphaFoldDB" id="A0AAD9R3Y6"/>
<feature type="domain" description="Rad21/Rec8-like protein N-terminal" evidence="5">
    <location>
        <begin position="26"/>
        <end position="87"/>
    </location>
</feature>
<organism evidence="6 7">
    <name type="scientific">Acropora cervicornis</name>
    <name type="common">Staghorn coral</name>
    <dbReference type="NCBI Taxonomy" id="6130"/>
    <lineage>
        <taxon>Eukaryota</taxon>
        <taxon>Metazoa</taxon>
        <taxon>Cnidaria</taxon>
        <taxon>Anthozoa</taxon>
        <taxon>Hexacorallia</taxon>
        <taxon>Scleractinia</taxon>
        <taxon>Astrocoeniina</taxon>
        <taxon>Acroporidae</taxon>
        <taxon>Acropora</taxon>
    </lineage>
</organism>
<feature type="compositionally biased region" description="Pro residues" evidence="3">
    <location>
        <begin position="215"/>
        <end position="233"/>
    </location>
</feature>
<feature type="chain" id="PRO_5042088323" evidence="4">
    <location>
        <begin position="26"/>
        <end position="768"/>
    </location>
</feature>
<feature type="compositionally biased region" description="Basic residues" evidence="3">
    <location>
        <begin position="441"/>
        <end position="450"/>
    </location>
</feature>
<sequence length="768" mass="85537">MREIAKGVESLLVLTFFLLLKKCFDNTFRDIIDPVVPFALRLSSNLMVGVVRIYREQTRIVWVEAKHVYKTIKDAYGMRIKDIDLANPTLREEAITDSFNFSTDSFRLDIETHPVDLLGTEGYFTVNGSRYSSPAAPPVRHFSPPSLPGTPSLTGSPGWLPQWRTPSGSDLDMSPFQARIADITIPDEVDYVRKRKDEPITIPGEVDITGDLPLPDIPMPEPPRPGQMPPPPDVQRRSPRHRSRSPRTRSRSPRVRSRSPRARSKSPRARSRSPRARSKSPRARSRSPHTRSKSPRARSKSPSARSRSPRAGSKSPCPPSKSTRDRSRSPRERTRSPRRRTPSPRQPLSALPQQSPVRPSDDQVVQAPPSPPLAEPVVDEPSLADVLMIDEVTGQLIMPGERDSDLTDISPTNIPEPEFAVPFGYDTPGAPAVTVSPSPPRKAKSRKTRRRRILVDRMTQLSPDVIKRNVHSGGQETLCERRLDEHYLKSGKDLFMEPITEALRSSPFIEVWKANAFTPHGCEPTSSSSESEDSRKESSLETLRSPLGESTEVARGMETPSEKEIPRTVPQGEGSGLFERTDTSGLTPDLPDGGVQPMLSFSGDGGLKSEIEMDSTAPRARSSSILRSSLTGLLSPIQEPSDLEDYMGEIGDLPTLAEQTEVAKLVEEEDHDVTRLVSKAFKEIGDPFVFLNVWPPRSTSRKDAAKAFFQLLDMTAGPPDNISWFLKNGDSMNPVYTMLALHKNGAIQLEQRDPYMLTNIYIYKSINY</sequence>
<reference evidence="6" key="1">
    <citation type="journal article" date="2023" name="G3 (Bethesda)">
        <title>Whole genome assembly and annotation of the endangered Caribbean coral Acropora cervicornis.</title>
        <authorList>
            <person name="Selwyn J.D."/>
            <person name="Vollmer S.V."/>
        </authorList>
    </citation>
    <scope>NUCLEOTIDE SEQUENCE</scope>
    <source>
        <strain evidence="6">K2</strain>
    </source>
</reference>